<gene>
    <name evidence="2" type="ORF">MATL_G00244750</name>
</gene>
<organism evidence="2 3">
    <name type="scientific">Megalops atlanticus</name>
    <name type="common">Tarpon</name>
    <name type="synonym">Clupea gigantea</name>
    <dbReference type="NCBI Taxonomy" id="7932"/>
    <lineage>
        <taxon>Eukaryota</taxon>
        <taxon>Metazoa</taxon>
        <taxon>Chordata</taxon>
        <taxon>Craniata</taxon>
        <taxon>Vertebrata</taxon>
        <taxon>Euteleostomi</taxon>
        <taxon>Actinopterygii</taxon>
        <taxon>Neopterygii</taxon>
        <taxon>Teleostei</taxon>
        <taxon>Elopiformes</taxon>
        <taxon>Megalopidae</taxon>
        <taxon>Megalops</taxon>
    </lineage>
</organism>
<accession>A0A9D3SWJ9</accession>
<keyword evidence="3" id="KW-1185">Reference proteome</keyword>
<sequence length="134" mass="14690">MGERQGNPMFLFSRGRRSSGGHRKAPGPNGHAGACVSAEPSWEEAADSTRYSPVSLEQDSAVNNGSGVPRSPLGHTKDPAVQIDEQPSSSELRSACPPKRFQHPYRTKTSMQGDVYNFLERPTGLKCFLYHFLV</sequence>
<name>A0A9D3SWJ9_MEGAT</name>
<feature type="compositionally biased region" description="Polar residues" evidence="1">
    <location>
        <begin position="49"/>
        <end position="66"/>
    </location>
</feature>
<comment type="caution">
    <text evidence="2">The sequence shown here is derived from an EMBL/GenBank/DDBJ whole genome shotgun (WGS) entry which is preliminary data.</text>
</comment>
<evidence type="ECO:0000256" key="1">
    <source>
        <dbReference type="SAM" id="MobiDB-lite"/>
    </source>
</evidence>
<dbReference type="Proteomes" id="UP001046870">
    <property type="component" value="Chromosome 23"/>
</dbReference>
<evidence type="ECO:0000313" key="3">
    <source>
        <dbReference type="Proteomes" id="UP001046870"/>
    </source>
</evidence>
<proteinExistence type="predicted"/>
<dbReference type="EMBL" id="JAFDVH010000023">
    <property type="protein sequence ID" value="KAG7455794.1"/>
    <property type="molecule type" value="Genomic_DNA"/>
</dbReference>
<protein>
    <submittedName>
        <fullName evidence="2">Uncharacterized protein</fullName>
    </submittedName>
</protein>
<reference evidence="2" key="1">
    <citation type="submission" date="2021-01" db="EMBL/GenBank/DDBJ databases">
        <authorList>
            <person name="Zahm M."/>
            <person name="Roques C."/>
            <person name="Cabau C."/>
            <person name="Klopp C."/>
            <person name="Donnadieu C."/>
            <person name="Jouanno E."/>
            <person name="Lampietro C."/>
            <person name="Louis A."/>
            <person name="Herpin A."/>
            <person name="Echchiki A."/>
            <person name="Berthelot C."/>
            <person name="Parey E."/>
            <person name="Roest-Crollius H."/>
            <person name="Braasch I."/>
            <person name="Postlethwait J."/>
            <person name="Bobe J."/>
            <person name="Montfort J."/>
            <person name="Bouchez O."/>
            <person name="Begum T."/>
            <person name="Mejri S."/>
            <person name="Adams A."/>
            <person name="Chen W.-J."/>
            <person name="Guiguen Y."/>
        </authorList>
    </citation>
    <scope>NUCLEOTIDE SEQUENCE</scope>
    <source>
        <strain evidence="2">YG-15Mar2019-1</strain>
        <tissue evidence="2">Brain</tissue>
    </source>
</reference>
<evidence type="ECO:0000313" key="2">
    <source>
        <dbReference type="EMBL" id="KAG7455794.1"/>
    </source>
</evidence>
<feature type="compositionally biased region" description="Basic residues" evidence="1">
    <location>
        <begin position="14"/>
        <end position="25"/>
    </location>
</feature>
<feature type="region of interest" description="Disordered" evidence="1">
    <location>
        <begin position="1"/>
        <end position="105"/>
    </location>
</feature>
<dbReference type="AlphaFoldDB" id="A0A9D3SWJ9"/>
<dbReference type="OrthoDB" id="8879391at2759"/>